<comment type="caution">
    <text evidence="1">The sequence shown here is derived from an EMBL/GenBank/DDBJ whole genome shotgun (WGS) entry which is preliminary data.</text>
</comment>
<reference evidence="1 2" key="1">
    <citation type="submission" date="2020-08" db="EMBL/GenBank/DDBJ databases">
        <authorList>
            <person name="Sun Q."/>
            <person name="Inoue M."/>
        </authorList>
    </citation>
    <scope>NUCLEOTIDE SEQUENCE [LARGE SCALE GENOMIC DNA]</scope>
    <source>
        <strain evidence="1 2">CCM 8938</strain>
    </source>
</reference>
<dbReference type="EMBL" id="JACRYL010000026">
    <property type="protein sequence ID" value="MBC6112786.1"/>
    <property type="molecule type" value="Genomic_DNA"/>
</dbReference>
<dbReference type="Proteomes" id="UP000652755">
    <property type="component" value="Unassembled WGS sequence"/>
</dbReference>
<gene>
    <name evidence="1" type="ORF">H7U22_20375</name>
</gene>
<accession>A0ABR7KXN9</accession>
<dbReference type="RefSeq" id="WP_187073199.1">
    <property type="nucleotide sequence ID" value="NZ_JACRYL010000026.1"/>
</dbReference>
<evidence type="ECO:0000313" key="2">
    <source>
        <dbReference type="Proteomes" id="UP000652755"/>
    </source>
</evidence>
<evidence type="ECO:0000313" key="1">
    <source>
        <dbReference type="EMBL" id="MBC6112786.1"/>
    </source>
</evidence>
<organism evidence="1 2">
    <name type="scientific">Pedobacter fastidiosus</name>
    <dbReference type="NCBI Taxonomy" id="2765361"/>
    <lineage>
        <taxon>Bacteria</taxon>
        <taxon>Pseudomonadati</taxon>
        <taxon>Bacteroidota</taxon>
        <taxon>Sphingobacteriia</taxon>
        <taxon>Sphingobacteriales</taxon>
        <taxon>Sphingobacteriaceae</taxon>
        <taxon>Pedobacter</taxon>
    </lineage>
</organism>
<keyword evidence="2" id="KW-1185">Reference proteome</keyword>
<proteinExistence type="predicted"/>
<name>A0ABR7KXN9_9SPHI</name>
<sequence>MCRVIDENSAPFVLALVDVGDRLAYHGYEGNVFKIAIIKTEIEESYYFMLDCGKTVVINKSGV</sequence>
<protein>
    <submittedName>
        <fullName evidence="1">Uncharacterized protein</fullName>
    </submittedName>
</protein>